<sequence length="389" mass="43817">MPVFNLCLKIFRRNWLAVFIYVAIFVAISVTIAITSVHDQSSGNGFTQQKAKIAFISEEKTPLTEGFRQELAKHADFVSIPDSKEQLQDALFFRQVTYVLRIPKGFTKNILDGGTMQIEKTIVPESVENAYIDIDVQQYWNLARLYVRHDPGLTQEQLTERLRQNLDGDTPVRMNVHEHAKTKDSFSMYYFNFLSYALSAILIMGISTVMIVFNKQDLRRRIFCSPSSPLKVNLQIILADLLFAAVALVALVGFCFLLDAKSFTTPNMPYFLVNAVAFTACITSLSFLVGNLLNNLSAMSGVCNILTLGPSFISGVFVPQEFLNDTVLKIASFTPTYWYVQANTKIAKLTDFDWQNLRPVFTSTLILLTFTAAFAALSLVVGKRKRLME</sequence>
<keyword evidence="4 5" id="KW-0472">Membrane</keyword>
<evidence type="ECO:0000313" key="7">
    <source>
        <dbReference type="EMBL" id="MCL1631064.1"/>
    </source>
</evidence>
<dbReference type="RefSeq" id="WP_249098254.1">
    <property type="nucleotide sequence ID" value="NZ_JAMAST010000002.1"/>
</dbReference>
<dbReference type="InterPro" id="IPR013525">
    <property type="entry name" value="ABC2_TM"/>
</dbReference>
<dbReference type="PANTHER" id="PTHR43027:SF1">
    <property type="entry name" value="DOXORUBICIN RESISTANCE ABC TRANSPORTER PERMEASE PROTEIN DRRC-RELATED"/>
    <property type="match status" value="1"/>
</dbReference>
<keyword evidence="3 5" id="KW-1133">Transmembrane helix</keyword>
<accession>A0ABT0M872</accession>
<feature type="transmembrane region" description="Helical" evidence="5">
    <location>
        <begin position="189"/>
        <end position="213"/>
    </location>
</feature>
<dbReference type="EMBL" id="JAMAST010000002">
    <property type="protein sequence ID" value="MCL1631064.1"/>
    <property type="molecule type" value="Genomic_DNA"/>
</dbReference>
<comment type="subcellular location">
    <subcellularLocation>
        <location evidence="1">Membrane</location>
        <topology evidence="1">Multi-pass membrane protein</topology>
    </subcellularLocation>
</comment>
<name>A0ABT0M872_9BACL</name>
<protein>
    <submittedName>
        <fullName evidence="7">ABC transporter permease</fullName>
    </submittedName>
</protein>
<feature type="transmembrane region" description="Helical" evidence="5">
    <location>
        <begin position="15"/>
        <end position="34"/>
    </location>
</feature>
<reference evidence="7 8" key="1">
    <citation type="submission" date="2022-05" db="EMBL/GenBank/DDBJ databases">
        <title>Sporolactobacillus sp nov CPB3-1, isolated from tree bark (Mangifera indica L.).</title>
        <authorList>
            <person name="Phuengjayaem S."/>
            <person name="Tanasupawat S."/>
        </authorList>
    </citation>
    <scope>NUCLEOTIDE SEQUENCE [LARGE SCALE GENOMIC DNA]</scope>
    <source>
        <strain evidence="7 8">CPB3-1</strain>
    </source>
</reference>
<dbReference type="InterPro" id="IPR052902">
    <property type="entry name" value="ABC-2_transporter"/>
</dbReference>
<evidence type="ECO:0000256" key="2">
    <source>
        <dbReference type="ARBA" id="ARBA00022692"/>
    </source>
</evidence>
<feature type="domain" description="ABC-2 type transporter transmembrane" evidence="6">
    <location>
        <begin position="18"/>
        <end position="379"/>
    </location>
</feature>
<evidence type="ECO:0000256" key="3">
    <source>
        <dbReference type="ARBA" id="ARBA00022989"/>
    </source>
</evidence>
<dbReference type="Proteomes" id="UP001203004">
    <property type="component" value="Unassembled WGS sequence"/>
</dbReference>
<dbReference type="Gene3D" id="3.40.1710.10">
    <property type="entry name" value="abc type-2 transporter like domain"/>
    <property type="match status" value="1"/>
</dbReference>
<feature type="transmembrane region" description="Helical" evidence="5">
    <location>
        <begin position="360"/>
        <end position="381"/>
    </location>
</feature>
<evidence type="ECO:0000259" key="6">
    <source>
        <dbReference type="Pfam" id="PF12698"/>
    </source>
</evidence>
<comment type="caution">
    <text evidence="7">The sequence shown here is derived from an EMBL/GenBank/DDBJ whole genome shotgun (WGS) entry which is preliminary data.</text>
</comment>
<evidence type="ECO:0000256" key="4">
    <source>
        <dbReference type="ARBA" id="ARBA00023136"/>
    </source>
</evidence>
<feature type="transmembrane region" description="Helical" evidence="5">
    <location>
        <begin position="233"/>
        <end position="258"/>
    </location>
</feature>
<evidence type="ECO:0000256" key="1">
    <source>
        <dbReference type="ARBA" id="ARBA00004141"/>
    </source>
</evidence>
<dbReference type="Pfam" id="PF12698">
    <property type="entry name" value="ABC2_membrane_3"/>
    <property type="match status" value="1"/>
</dbReference>
<feature type="transmembrane region" description="Helical" evidence="5">
    <location>
        <begin position="270"/>
        <end position="289"/>
    </location>
</feature>
<evidence type="ECO:0000256" key="5">
    <source>
        <dbReference type="SAM" id="Phobius"/>
    </source>
</evidence>
<gene>
    <name evidence="7" type="ORF">M3N64_03770</name>
</gene>
<keyword evidence="8" id="KW-1185">Reference proteome</keyword>
<proteinExistence type="predicted"/>
<keyword evidence="2 5" id="KW-0812">Transmembrane</keyword>
<organism evidence="7 8">
    <name type="scientific">Sporolactobacillus mangiferae</name>
    <dbReference type="NCBI Taxonomy" id="2940498"/>
    <lineage>
        <taxon>Bacteria</taxon>
        <taxon>Bacillati</taxon>
        <taxon>Bacillota</taxon>
        <taxon>Bacilli</taxon>
        <taxon>Bacillales</taxon>
        <taxon>Sporolactobacillaceae</taxon>
        <taxon>Sporolactobacillus</taxon>
    </lineage>
</organism>
<evidence type="ECO:0000313" key="8">
    <source>
        <dbReference type="Proteomes" id="UP001203004"/>
    </source>
</evidence>
<dbReference type="PANTHER" id="PTHR43027">
    <property type="entry name" value="DOXORUBICIN RESISTANCE ABC TRANSPORTER PERMEASE PROTEIN DRRC-RELATED"/>
    <property type="match status" value="1"/>
</dbReference>